<sequence length="303" mass="34082">MSQQQNPHEGSQSLQKSMELDGNNGGTDLKPFSIRQYVLASRQKDMFHSWPFPEKYLHIFLKHGINNVLPPLEPHHLAIQSLRGSHRRSNCSQQNKENAGGSYQEIHQITVEQEELSKGGCNLKSDETVSKICNPDFHLSFSCNTYEHEENDPQLSSDVASANMVSRDQPSTNIPSSLHVRDPCDKTMNSTRRLWLKRKRHKGKGKHKKKSIVDVLAVAKPCTPEKLCIINRLCNGLRNWPLEDSTAGTKQITEVERSCESELTEEGLNDKLQADDSVDADNNMLGRKGLVVKFKFSGCTSTS</sequence>
<name>A0A2P5FCR9_TREOI</name>
<gene>
    <name evidence="2" type="ORF">TorRG33x02_087360</name>
</gene>
<proteinExistence type="predicted"/>
<dbReference type="Proteomes" id="UP000237000">
    <property type="component" value="Unassembled WGS sequence"/>
</dbReference>
<dbReference type="AlphaFoldDB" id="A0A2P5FCR9"/>
<dbReference type="OrthoDB" id="1929441at2759"/>
<evidence type="ECO:0000313" key="2">
    <source>
        <dbReference type="EMBL" id="PON95590.1"/>
    </source>
</evidence>
<dbReference type="STRING" id="63057.A0A2P5FCR9"/>
<accession>A0A2P5FCR9</accession>
<protein>
    <submittedName>
        <fullName evidence="2">Uncharacterized protein</fullName>
    </submittedName>
</protein>
<comment type="caution">
    <text evidence="2">The sequence shown here is derived from an EMBL/GenBank/DDBJ whole genome shotgun (WGS) entry which is preliminary data.</text>
</comment>
<dbReference type="PANTHER" id="PTHR35767:SF11">
    <property type="match status" value="1"/>
</dbReference>
<dbReference type="InParanoid" id="A0A2P5FCR9"/>
<dbReference type="EMBL" id="JXTC01000044">
    <property type="protein sequence ID" value="PON95590.1"/>
    <property type="molecule type" value="Genomic_DNA"/>
</dbReference>
<reference evidence="3" key="1">
    <citation type="submission" date="2016-06" db="EMBL/GenBank/DDBJ databases">
        <title>Parallel loss of symbiosis genes in relatives of nitrogen-fixing non-legume Parasponia.</title>
        <authorList>
            <person name="Van Velzen R."/>
            <person name="Holmer R."/>
            <person name="Bu F."/>
            <person name="Rutten L."/>
            <person name="Van Zeijl A."/>
            <person name="Liu W."/>
            <person name="Santuari L."/>
            <person name="Cao Q."/>
            <person name="Sharma T."/>
            <person name="Shen D."/>
            <person name="Roswanjaya Y."/>
            <person name="Wardhani T."/>
            <person name="Kalhor M.S."/>
            <person name="Jansen J."/>
            <person name="Van den Hoogen J."/>
            <person name="Gungor B."/>
            <person name="Hartog M."/>
            <person name="Hontelez J."/>
            <person name="Verver J."/>
            <person name="Yang W.-C."/>
            <person name="Schijlen E."/>
            <person name="Repin R."/>
            <person name="Schilthuizen M."/>
            <person name="Schranz E."/>
            <person name="Heidstra R."/>
            <person name="Miyata K."/>
            <person name="Fedorova E."/>
            <person name="Kohlen W."/>
            <person name="Bisseling T."/>
            <person name="Smit S."/>
            <person name="Geurts R."/>
        </authorList>
    </citation>
    <scope>NUCLEOTIDE SEQUENCE [LARGE SCALE GENOMIC DNA]</scope>
    <source>
        <strain evidence="3">cv. RG33-2</strain>
    </source>
</reference>
<evidence type="ECO:0000313" key="3">
    <source>
        <dbReference type="Proteomes" id="UP000237000"/>
    </source>
</evidence>
<feature type="region of interest" description="Disordered" evidence="1">
    <location>
        <begin position="1"/>
        <end position="27"/>
    </location>
</feature>
<evidence type="ECO:0000256" key="1">
    <source>
        <dbReference type="SAM" id="MobiDB-lite"/>
    </source>
</evidence>
<dbReference type="PANTHER" id="PTHR35767">
    <property type="entry name" value="HAPLESS PROTEIN"/>
    <property type="match status" value="1"/>
</dbReference>
<keyword evidence="3" id="KW-1185">Reference proteome</keyword>
<feature type="compositionally biased region" description="Polar residues" evidence="1">
    <location>
        <begin position="1"/>
        <end position="16"/>
    </location>
</feature>
<organism evidence="2 3">
    <name type="scientific">Trema orientale</name>
    <name type="common">Charcoal tree</name>
    <name type="synonym">Celtis orientalis</name>
    <dbReference type="NCBI Taxonomy" id="63057"/>
    <lineage>
        <taxon>Eukaryota</taxon>
        <taxon>Viridiplantae</taxon>
        <taxon>Streptophyta</taxon>
        <taxon>Embryophyta</taxon>
        <taxon>Tracheophyta</taxon>
        <taxon>Spermatophyta</taxon>
        <taxon>Magnoliopsida</taxon>
        <taxon>eudicotyledons</taxon>
        <taxon>Gunneridae</taxon>
        <taxon>Pentapetalae</taxon>
        <taxon>rosids</taxon>
        <taxon>fabids</taxon>
        <taxon>Rosales</taxon>
        <taxon>Cannabaceae</taxon>
        <taxon>Trema</taxon>
    </lineage>
</organism>